<dbReference type="PANTHER" id="PTHR35371">
    <property type="entry name" value="INNER MEMBRANE PROTEIN"/>
    <property type="match status" value="1"/>
</dbReference>
<dbReference type="InterPro" id="IPR023352">
    <property type="entry name" value="MAPEG-like_dom_sf"/>
</dbReference>
<dbReference type="Pfam" id="PF01124">
    <property type="entry name" value="MAPEG"/>
    <property type="match status" value="1"/>
</dbReference>
<dbReference type="GeneID" id="91087066"/>
<comment type="subcellular location">
    <subcellularLocation>
        <location evidence="1">Membrane</location>
    </subcellularLocation>
</comment>
<evidence type="ECO:0000256" key="4">
    <source>
        <dbReference type="ARBA" id="ARBA00023136"/>
    </source>
</evidence>
<reference evidence="6" key="3">
    <citation type="submission" date="2024-01" db="EMBL/GenBank/DDBJ databases">
        <authorList>
            <person name="Coelho M.A."/>
            <person name="David-Palma M."/>
            <person name="Shea T."/>
            <person name="Sun S."/>
            <person name="Cuomo C.A."/>
            <person name="Heitman J."/>
        </authorList>
    </citation>
    <scope>NUCLEOTIDE SEQUENCE</scope>
    <source>
        <strain evidence="6">CBS 7841</strain>
    </source>
</reference>
<evidence type="ECO:0000313" key="6">
    <source>
        <dbReference type="EMBL" id="WVN87669.1"/>
    </source>
</evidence>
<sequence length="158" mass="17663">MYLTPGLKHNYSLYAIPAGWLIGMAPLWWAIFQTDKTSPGVYSNAKPKESWTRLHEAGLSPKLYGRITRAIAANDNTHTNLALFAACLVAANAAHVHRDTLHACVATWIGSRIAYTLAYVMIEDDKCSWIRSGFYFTGIFSCFTLVVKAADRFKSLTW</sequence>
<evidence type="ECO:0000313" key="7">
    <source>
        <dbReference type="Proteomes" id="UP000094043"/>
    </source>
</evidence>
<organism evidence="6 7">
    <name type="scientific">Cryptococcus depauperatus CBS 7841</name>
    <dbReference type="NCBI Taxonomy" id="1295531"/>
    <lineage>
        <taxon>Eukaryota</taxon>
        <taxon>Fungi</taxon>
        <taxon>Dikarya</taxon>
        <taxon>Basidiomycota</taxon>
        <taxon>Agaricomycotina</taxon>
        <taxon>Tremellomycetes</taxon>
        <taxon>Tremellales</taxon>
        <taxon>Cryptococcaceae</taxon>
        <taxon>Cryptococcus</taxon>
    </lineage>
</organism>
<dbReference type="Proteomes" id="UP000094043">
    <property type="component" value="Chromosome 3"/>
</dbReference>
<reference evidence="6" key="2">
    <citation type="journal article" date="2022" name="Elife">
        <title>Obligate sexual reproduction of a homothallic fungus closely related to the Cryptococcus pathogenic species complex.</title>
        <authorList>
            <person name="Passer A.R."/>
            <person name="Clancey S.A."/>
            <person name="Shea T."/>
            <person name="David-Palma M."/>
            <person name="Averette A.F."/>
            <person name="Boekhout T."/>
            <person name="Porcel B.M."/>
            <person name="Nowrousian M."/>
            <person name="Cuomo C.A."/>
            <person name="Sun S."/>
            <person name="Heitman J."/>
            <person name="Coelho M.A."/>
        </authorList>
    </citation>
    <scope>NUCLEOTIDE SEQUENCE</scope>
    <source>
        <strain evidence="6">CBS 7841</strain>
    </source>
</reference>
<feature type="transmembrane region" description="Helical" evidence="5">
    <location>
        <begin position="12"/>
        <end position="32"/>
    </location>
</feature>
<keyword evidence="2 5" id="KW-0812">Transmembrane</keyword>
<dbReference type="RefSeq" id="XP_066068369.1">
    <property type="nucleotide sequence ID" value="XM_066212272.1"/>
</dbReference>
<keyword evidence="4 5" id="KW-0472">Membrane</keyword>
<dbReference type="SUPFAM" id="SSF161084">
    <property type="entry name" value="MAPEG domain-like"/>
    <property type="match status" value="1"/>
</dbReference>
<evidence type="ECO:0000256" key="1">
    <source>
        <dbReference type="ARBA" id="ARBA00004370"/>
    </source>
</evidence>
<feature type="transmembrane region" description="Helical" evidence="5">
    <location>
        <begin position="128"/>
        <end position="147"/>
    </location>
</feature>
<dbReference type="PANTHER" id="PTHR35371:SF1">
    <property type="entry name" value="BLR7753 PROTEIN"/>
    <property type="match status" value="1"/>
</dbReference>
<dbReference type="KEGG" id="cdep:91087066"/>
<name>A0AAJ8JSL2_9TREE</name>
<protein>
    <recommendedName>
        <fullName evidence="8">MAPEG family protein</fullName>
    </recommendedName>
</protein>
<proteinExistence type="predicted"/>
<accession>A0AAJ8JSL2</accession>
<dbReference type="Gene3D" id="1.20.120.550">
    <property type="entry name" value="Membrane associated eicosanoid/glutathione metabolism-like domain"/>
    <property type="match status" value="1"/>
</dbReference>
<evidence type="ECO:0000256" key="5">
    <source>
        <dbReference type="SAM" id="Phobius"/>
    </source>
</evidence>
<dbReference type="InterPro" id="IPR001129">
    <property type="entry name" value="Membr-assoc_MAPEG"/>
</dbReference>
<dbReference type="EMBL" id="CP143786">
    <property type="protein sequence ID" value="WVN87669.1"/>
    <property type="molecule type" value="Genomic_DNA"/>
</dbReference>
<reference evidence="6" key="1">
    <citation type="submission" date="2016-06" db="EMBL/GenBank/DDBJ databases">
        <authorList>
            <person name="Cuomo C."/>
            <person name="Litvintseva A."/>
            <person name="Heitman J."/>
            <person name="Chen Y."/>
            <person name="Sun S."/>
            <person name="Springer D."/>
            <person name="Dromer F."/>
            <person name="Young S."/>
            <person name="Zeng Q."/>
            <person name="Chapman S."/>
            <person name="Gujja S."/>
            <person name="Saif S."/>
            <person name="Birren B."/>
        </authorList>
    </citation>
    <scope>NUCLEOTIDE SEQUENCE</scope>
    <source>
        <strain evidence="6">CBS 7841</strain>
    </source>
</reference>
<keyword evidence="3 5" id="KW-1133">Transmembrane helix</keyword>
<evidence type="ECO:0000256" key="3">
    <source>
        <dbReference type="ARBA" id="ARBA00022989"/>
    </source>
</evidence>
<dbReference type="AlphaFoldDB" id="A0AAJ8JSL2"/>
<dbReference type="GO" id="GO:0016020">
    <property type="term" value="C:membrane"/>
    <property type="evidence" value="ECO:0007669"/>
    <property type="project" value="UniProtKB-SubCell"/>
</dbReference>
<keyword evidence="7" id="KW-1185">Reference proteome</keyword>
<evidence type="ECO:0000256" key="2">
    <source>
        <dbReference type="ARBA" id="ARBA00022692"/>
    </source>
</evidence>
<evidence type="ECO:0008006" key="8">
    <source>
        <dbReference type="Google" id="ProtNLM"/>
    </source>
</evidence>
<gene>
    <name evidence="6" type="ORF">L203_102855</name>
</gene>